<evidence type="ECO:0000313" key="2">
    <source>
        <dbReference type="EMBL" id="ADB85361.1"/>
    </source>
</evidence>
<sequence>MNNSSYDSFALGDYGLSPEEIASMEAAAATSSQPEGQDGVPSSGSTATSGSTPTGAKRSRPPTSRVSTGGMRHLLRYATRCKVKQELVIRQIQLRYNPDVTIDNN</sequence>
<proteinExistence type="predicted"/>
<reference evidence="2" key="1">
    <citation type="journal article" date="2010" name="J. Integr. Plant Biol.">
        <title>Insights into the bamboo genome: syntenic relationships to rice and sorghum.</title>
        <authorList>
            <person name="Gui Y.J."/>
            <person name="Zhou Y."/>
            <person name="Wang Y."/>
            <person name="Wang S."/>
            <person name="Wang S.Y."/>
            <person name="Hu Y."/>
            <person name="Bo S.P."/>
            <person name="Chen H."/>
            <person name="Zhou C.P."/>
            <person name="Ma N.X."/>
            <person name="Zhang T.Z."/>
            <person name="Fan L.J."/>
        </authorList>
    </citation>
    <scope>NUCLEOTIDE SEQUENCE</scope>
    <source>
        <tissue evidence="2">Shoot</tissue>
    </source>
</reference>
<feature type="compositionally biased region" description="Low complexity" evidence="1">
    <location>
        <begin position="41"/>
        <end position="56"/>
    </location>
</feature>
<feature type="region of interest" description="Disordered" evidence="1">
    <location>
        <begin position="22"/>
        <end position="71"/>
    </location>
</feature>
<accession>D3IVM1</accession>
<protein>
    <submittedName>
        <fullName evidence="2">Uncharacterized protein</fullName>
    </submittedName>
</protein>
<organism evidence="2">
    <name type="scientific">Phyllostachys edulis</name>
    <name type="common">Tortoise shell bamboo</name>
    <name type="synonym">Bambusa edulis</name>
    <dbReference type="NCBI Taxonomy" id="38705"/>
    <lineage>
        <taxon>Eukaryota</taxon>
        <taxon>Viridiplantae</taxon>
        <taxon>Streptophyta</taxon>
        <taxon>Embryophyta</taxon>
        <taxon>Tracheophyta</taxon>
        <taxon>Spermatophyta</taxon>
        <taxon>Magnoliopsida</taxon>
        <taxon>Liliopsida</taxon>
        <taxon>Poales</taxon>
        <taxon>Poaceae</taxon>
        <taxon>BOP clade</taxon>
        <taxon>Bambusoideae</taxon>
        <taxon>Arundinarodae</taxon>
        <taxon>Arundinarieae</taxon>
        <taxon>Arundinariinae</taxon>
        <taxon>Phyllostachys</taxon>
    </lineage>
</organism>
<evidence type="ECO:0000256" key="1">
    <source>
        <dbReference type="SAM" id="MobiDB-lite"/>
    </source>
</evidence>
<name>D3IVM1_PHYED</name>
<dbReference type="AlphaFoldDB" id="D3IVM1"/>
<dbReference type="EMBL" id="GQ252866">
    <property type="protein sequence ID" value="ADB85361.1"/>
    <property type="molecule type" value="Genomic_DNA"/>
</dbReference>